<evidence type="ECO:0000256" key="1">
    <source>
        <dbReference type="SAM" id="Phobius"/>
    </source>
</evidence>
<keyword evidence="3" id="KW-1185">Reference proteome</keyword>
<evidence type="ECO:0000313" key="2">
    <source>
        <dbReference type="EnsemblPlants" id="OMERI07G03270.1"/>
    </source>
</evidence>
<dbReference type="AlphaFoldDB" id="A0A0E0E826"/>
<dbReference type="Gramene" id="OMERI07G03270.1">
    <property type="protein sequence ID" value="OMERI07G03270.1"/>
    <property type="gene ID" value="OMERI07G03270"/>
</dbReference>
<dbReference type="Proteomes" id="UP000008021">
    <property type="component" value="Chromosome 7"/>
</dbReference>
<keyword evidence="1" id="KW-1133">Transmembrane helix</keyword>
<organism evidence="2">
    <name type="scientific">Oryza meridionalis</name>
    <dbReference type="NCBI Taxonomy" id="40149"/>
    <lineage>
        <taxon>Eukaryota</taxon>
        <taxon>Viridiplantae</taxon>
        <taxon>Streptophyta</taxon>
        <taxon>Embryophyta</taxon>
        <taxon>Tracheophyta</taxon>
        <taxon>Spermatophyta</taxon>
        <taxon>Magnoliopsida</taxon>
        <taxon>Liliopsida</taxon>
        <taxon>Poales</taxon>
        <taxon>Poaceae</taxon>
        <taxon>BOP clade</taxon>
        <taxon>Oryzoideae</taxon>
        <taxon>Oryzeae</taxon>
        <taxon>Oryzinae</taxon>
        <taxon>Oryza</taxon>
    </lineage>
</organism>
<reference evidence="2" key="1">
    <citation type="submission" date="2015-04" db="UniProtKB">
        <authorList>
            <consortium name="EnsemblPlants"/>
        </authorList>
    </citation>
    <scope>IDENTIFICATION</scope>
</reference>
<dbReference type="EnsemblPlants" id="OMERI07G03270.1">
    <property type="protein sequence ID" value="OMERI07G03270.1"/>
    <property type="gene ID" value="OMERI07G03270"/>
</dbReference>
<accession>A0A0E0E826</accession>
<keyword evidence="1" id="KW-0812">Transmembrane</keyword>
<sequence>MASWRLPTRKGVPLVTSDRYLDFYPLRGQPLGRAILISYQPLVDRRDFLCSLYNDLSEYSPVANMEIPSSPVGDHSGRATLISSSCCAIDYSSVSSSCSGSICFTICTTTAKRRAKLGSFTREVFLFTLSASIFFALAALTKVITTGWPPIARTLFAVFTVFTVCVVILLAAGSIAATTISGLVRFTGFSKHRNMKNVGILQEYMCKPMD</sequence>
<reference evidence="2" key="2">
    <citation type="submission" date="2018-05" db="EMBL/GenBank/DDBJ databases">
        <title>OmerRS3 (Oryza meridionalis Reference Sequence Version 3).</title>
        <authorList>
            <person name="Zhang J."/>
            <person name="Kudrna D."/>
            <person name="Lee S."/>
            <person name="Talag J."/>
            <person name="Welchert J."/>
            <person name="Wing R.A."/>
        </authorList>
    </citation>
    <scope>NUCLEOTIDE SEQUENCE [LARGE SCALE GENOMIC DNA]</scope>
    <source>
        <strain evidence="2">cv. OR44</strain>
    </source>
</reference>
<feature type="transmembrane region" description="Helical" evidence="1">
    <location>
        <begin position="124"/>
        <end position="144"/>
    </location>
</feature>
<feature type="transmembrane region" description="Helical" evidence="1">
    <location>
        <begin position="156"/>
        <end position="186"/>
    </location>
</feature>
<dbReference type="HOGENOM" id="CLU_1311891_0_0_1"/>
<proteinExistence type="predicted"/>
<protein>
    <submittedName>
        <fullName evidence="2">Uncharacterized protein</fullName>
    </submittedName>
</protein>
<keyword evidence="1" id="KW-0472">Membrane</keyword>
<evidence type="ECO:0000313" key="3">
    <source>
        <dbReference type="Proteomes" id="UP000008021"/>
    </source>
</evidence>
<name>A0A0E0E826_9ORYZ</name>